<dbReference type="EMBL" id="MEUW01000008">
    <property type="protein sequence ID" value="OGC44830.1"/>
    <property type="molecule type" value="Genomic_DNA"/>
</dbReference>
<reference evidence="1 2" key="1">
    <citation type="journal article" date="2016" name="Nat. Commun.">
        <title>Thousands of microbial genomes shed light on interconnected biogeochemical processes in an aquifer system.</title>
        <authorList>
            <person name="Anantharaman K."/>
            <person name="Brown C.T."/>
            <person name="Hug L.A."/>
            <person name="Sharon I."/>
            <person name="Castelle C.J."/>
            <person name="Probst A.J."/>
            <person name="Thomas B.C."/>
            <person name="Singh A."/>
            <person name="Wilkins M.J."/>
            <person name="Karaoz U."/>
            <person name="Brodie E.L."/>
            <person name="Williams K.H."/>
            <person name="Hubbard S.S."/>
            <person name="Banfield J.F."/>
        </authorList>
    </citation>
    <scope>NUCLEOTIDE SEQUENCE [LARGE SCALE GENOMIC DNA]</scope>
</reference>
<dbReference type="SUPFAM" id="SSF52141">
    <property type="entry name" value="Uracil-DNA glycosylase-like"/>
    <property type="match status" value="1"/>
</dbReference>
<name>A0A1F4UJ36_UNCKA</name>
<dbReference type="STRING" id="1802613.A2V54_02305"/>
<dbReference type="AlphaFoldDB" id="A0A1F4UJ36"/>
<evidence type="ECO:0000313" key="1">
    <source>
        <dbReference type="EMBL" id="OGC44830.1"/>
    </source>
</evidence>
<proteinExistence type="predicted"/>
<gene>
    <name evidence="1" type="ORF">A2V54_02305</name>
</gene>
<dbReference type="Proteomes" id="UP000176583">
    <property type="component" value="Unassembled WGS sequence"/>
</dbReference>
<sequence>MKPVLLVVLQCPWRKGPLANGWNSRVWVKMLWLSHTGKRLREALPLEFYEVKVCNANPSLADSPDGVFPPDLRHLRRVLGRVQPDVVLACGKVAQGAIAQIAPAITTVEMSHPAHRLLSKQTTAEIKARLVALAIETF</sequence>
<dbReference type="InterPro" id="IPR036895">
    <property type="entry name" value="Uracil-DNA_glycosylase-like_sf"/>
</dbReference>
<accession>A0A1F4UJ36</accession>
<comment type="caution">
    <text evidence="1">The sequence shown here is derived from an EMBL/GenBank/DDBJ whole genome shotgun (WGS) entry which is preliminary data.</text>
</comment>
<organism evidence="1 2">
    <name type="scientific">candidate division WWE3 bacterium RBG_19FT_COMBO_53_11</name>
    <dbReference type="NCBI Taxonomy" id="1802613"/>
    <lineage>
        <taxon>Bacteria</taxon>
        <taxon>Katanobacteria</taxon>
    </lineage>
</organism>
<evidence type="ECO:0008006" key="3">
    <source>
        <dbReference type="Google" id="ProtNLM"/>
    </source>
</evidence>
<evidence type="ECO:0000313" key="2">
    <source>
        <dbReference type="Proteomes" id="UP000176583"/>
    </source>
</evidence>
<protein>
    <recommendedName>
        <fullName evidence="3">Uracil-DNA glycosylase-like domain-containing protein</fullName>
    </recommendedName>
</protein>